<dbReference type="Pfam" id="PF15868">
    <property type="entry name" value="MBF2"/>
    <property type="match status" value="1"/>
</dbReference>
<keyword evidence="3" id="KW-1185">Reference proteome</keyword>
<gene>
    <name evidence="2" type="ORF">CHIRRI_LOCUS135</name>
</gene>
<proteinExistence type="predicted"/>
<feature type="chain" id="PRO_5040168478" evidence="1">
    <location>
        <begin position="28"/>
        <end position="150"/>
    </location>
</feature>
<sequence length="150" mass="17146">MFSLKMKFDSVLVQITLILILSAFAYGQNQSETFGSLNKYSKLIYNESFTYSAIEDNIVSISERFNATERIHGIKLIDESGTGLSSKILDGGRFNKYVVLEINSTQNDHDLKFRIEMYNADTEMLENEALRKRCWSIFAVIIVVGINRIL</sequence>
<name>A0A9N9WMQ6_9DIPT</name>
<accession>A0A9N9WMQ6</accession>
<reference evidence="2" key="1">
    <citation type="submission" date="2022-01" db="EMBL/GenBank/DDBJ databases">
        <authorList>
            <person name="King R."/>
        </authorList>
    </citation>
    <scope>NUCLEOTIDE SEQUENCE</scope>
</reference>
<evidence type="ECO:0000313" key="2">
    <source>
        <dbReference type="EMBL" id="CAG9797135.1"/>
    </source>
</evidence>
<protein>
    <submittedName>
        <fullName evidence="2">Uncharacterized protein</fullName>
    </submittedName>
</protein>
<dbReference type="Proteomes" id="UP001153620">
    <property type="component" value="Chromosome 1"/>
</dbReference>
<organism evidence="2 3">
    <name type="scientific">Chironomus riparius</name>
    <dbReference type="NCBI Taxonomy" id="315576"/>
    <lineage>
        <taxon>Eukaryota</taxon>
        <taxon>Metazoa</taxon>
        <taxon>Ecdysozoa</taxon>
        <taxon>Arthropoda</taxon>
        <taxon>Hexapoda</taxon>
        <taxon>Insecta</taxon>
        <taxon>Pterygota</taxon>
        <taxon>Neoptera</taxon>
        <taxon>Endopterygota</taxon>
        <taxon>Diptera</taxon>
        <taxon>Nematocera</taxon>
        <taxon>Chironomoidea</taxon>
        <taxon>Chironomidae</taxon>
        <taxon>Chironominae</taxon>
        <taxon>Chironomus</taxon>
    </lineage>
</organism>
<evidence type="ECO:0000313" key="3">
    <source>
        <dbReference type="Proteomes" id="UP001153620"/>
    </source>
</evidence>
<reference evidence="2" key="2">
    <citation type="submission" date="2022-10" db="EMBL/GenBank/DDBJ databases">
        <authorList>
            <consortium name="ENA_rothamsted_submissions"/>
            <consortium name="culmorum"/>
            <person name="King R."/>
        </authorList>
    </citation>
    <scope>NUCLEOTIDE SEQUENCE</scope>
</reference>
<dbReference type="AlphaFoldDB" id="A0A9N9WMQ6"/>
<keyword evidence="1" id="KW-0732">Signal</keyword>
<dbReference type="EMBL" id="OU895877">
    <property type="protein sequence ID" value="CAG9797135.1"/>
    <property type="molecule type" value="Genomic_DNA"/>
</dbReference>
<feature type="signal peptide" evidence="1">
    <location>
        <begin position="1"/>
        <end position="27"/>
    </location>
</feature>
<dbReference type="InterPro" id="IPR031734">
    <property type="entry name" value="MBF2"/>
</dbReference>
<evidence type="ECO:0000256" key="1">
    <source>
        <dbReference type="SAM" id="SignalP"/>
    </source>
</evidence>